<comment type="caution">
    <text evidence="1">The sequence shown here is derived from an EMBL/GenBank/DDBJ whole genome shotgun (WGS) entry which is preliminary data.</text>
</comment>
<organism evidence="1 2">
    <name type="scientific">Geodia barretti</name>
    <name type="common">Barrett's horny sponge</name>
    <dbReference type="NCBI Taxonomy" id="519541"/>
    <lineage>
        <taxon>Eukaryota</taxon>
        <taxon>Metazoa</taxon>
        <taxon>Porifera</taxon>
        <taxon>Demospongiae</taxon>
        <taxon>Heteroscleromorpha</taxon>
        <taxon>Tetractinellida</taxon>
        <taxon>Astrophorina</taxon>
        <taxon>Geodiidae</taxon>
        <taxon>Geodia</taxon>
    </lineage>
</organism>
<name>A0AA35TKW9_GEOBA</name>
<evidence type="ECO:0000313" key="2">
    <source>
        <dbReference type="Proteomes" id="UP001174909"/>
    </source>
</evidence>
<dbReference type="Proteomes" id="UP001174909">
    <property type="component" value="Unassembled WGS sequence"/>
</dbReference>
<evidence type="ECO:0000313" key="1">
    <source>
        <dbReference type="EMBL" id="CAI8050038.1"/>
    </source>
</evidence>
<dbReference type="AlphaFoldDB" id="A0AA35TKW9"/>
<dbReference type="EMBL" id="CASHTH010003831">
    <property type="protein sequence ID" value="CAI8050038.1"/>
    <property type="molecule type" value="Genomic_DNA"/>
</dbReference>
<sequence length="60" mass="6626">MSIPPDQLCLTPVLESIQYILEEVLELPGKLCRQWLEMRGLSVIGVPLPSKPIVVLGLTV</sequence>
<protein>
    <submittedName>
        <fullName evidence="1">Uncharacterized protein</fullName>
    </submittedName>
</protein>
<gene>
    <name evidence="1" type="ORF">GBAR_LOCUS27528</name>
</gene>
<keyword evidence="2" id="KW-1185">Reference proteome</keyword>
<proteinExistence type="predicted"/>
<accession>A0AA35TKW9</accession>
<reference evidence="1" key="1">
    <citation type="submission" date="2023-03" db="EMBL/GenBank/DDBJ databases">
        <authorList>
            <person name="Steffen K."/>
            <person name="Cardenas P."/>
        </authorList>
    </citation>
    <scope>NUCLEOTIDE SEQUENCE</scope>
</reference>